<evidence type="ECO:0000256" key="2">
    <source>
        <dbReference type="ARBA" id="ARBA00012502"/>
    </source>
</evidence>
<evidence type="ECO:0000256" key="1">
    <source>
        <dbReference type="ARBA" id="ARBA00005591"/>
    </source>
</evidence>
<evidence type="ECO:0000256" key="3">
    <source>
        <dbReference type="ARBA" id="ARBA00023002"/>
    </source>
</evidence>
<evidence type="ECO:0000259" key="6">
    <source>
        <dbReference type="Pfam" id="PF01625"/>
    </source>
</evidence>
<comment type="similarity">
    <text evidence="1">Belongs to the MsrA Met sulfoxide reductase family.</text>
</comment>
<protein>
    <recommendedName>
        <fullName evidence="2">peptide-methionine (S)-S-oxide reductase</fullName>
        <ecNumber evidence="2">1.8.4.11</ecNumber>
    </recommendedName>
    <alternativeName>
        <fullName evidence="4">Peptide-methionine (S)-S-oxide reductase</fullName>
    </alternativeName>
</protein>
<reference evidence="7 8" key="1">
    <citation type="submission" date="2024-06" db="EMBL/GenBank/DDBJ databases">
        <authorList>
            <person name="Kraege A."/>
            <person name="Thomma B."/>
        </authorList>
    </citation>
    <scope>NUCLEOTIDE SEQUENCE [LARGE SCALE GENOMIC DNA]</scope>
</reference>
<dbReference type="EMBL" id="CAXHTA020000018">
    <property type="protein sequence ID" value="CAL5228143.1"/>
    <property type="molecule type" value="Genomic_DNA"/>
</dbReference>
<keyword evidence="8" id="KW-1185">Reference proteome</keyword>
<dbReference type="SUPFAM" id="SSF55068">
    <property type="entry name" value="Peptide methionine sulfoxide reductase"/>
    <property type="match status" value="1"/>
</dbReference>
<dbReference type="EC" id="1.8.4.11" evidence="2"/>
<feature type="region of interest" description="Disordered" evidence="5">
    <location>
        <begin position="1"/>
        <end position="25"/>
    </location>
</feature>
<name>A0ABP1GD69_9CHLO</name>
<feature type="compositionally biased region" description="Polar residues" evidence="5">
    <location>
        <begin position="1"/>
        <end position="10"/>
    </location>
</feature>
<keyword evidence="3" id="KW-0560">Oxidoreductase</keyword>
<dbReference type="PANTHER" id="PTHR43774:SF1">
    <property type="entry name" value="PEPTIDE METHIONINE SULFOXIDE REDUCTASE MSRA 2"/>
    <property type="match status" value="1"/>
</dbReference>
<sequence>MSQLCNTHQRSGFLPSGGAHPLQRPITRGLPKRTSVLLQARQSRVGCGVVCRAQMNTAERLKPIKKAAAAAVLALLAVSCQGRAIALEADSVQPSTDASSSGAPTPIYFGNGCFWGRQKDYIDAEKSMGRIKSDLSAVVGYAGGRQKGPQGQVCYYSGPQDALYEKLGHAEVVQVQLDGSKTKQEMEKFADVYFSQFRKTPFGMLRLDPQDAGPGYRNVIGIPGGVSSPLFRVLQERNVHEMKLVEGEGNTYDSHGKALEGDKFNTVFIVDSIKLPFYQAEKYHQFHDGIGVPFPASYHNLKADLEKNGKIQATGCPENSFFF</sequence>
<evidence type="ECO:0000313" key="8">
    <source>
        <dbReference type="Proteomes" id="UP001497392"/>
    </source>
</evidence>
<feature type="domain" description="Peptide methionine sulphoxide reductase MsrA" evidence="6">
    <location>
        <begin position="107"/>
        <end position="220"/>
    </location>
</feature>
<accession>A0ABP1GD69</accession>
<organism evidence="7 8">
    <name type="scientific">Coccomyxa viridis</name>
    <dbReference type="NCBI Taxonomy" id="1274662"/>
    <lineage>
        <taxon>Eukaryota</taxon>
        <taxon>Viridiplantae</taxon>
        <taxon>Chlorophyta</taxon>
        <taxon>core chlorophytes</taxon>
        <taxon>Trebouxiophyceae</taxon>
        <taxon>Trebouxiophyceae incertae sedis</taxon>
        <taxon>Coccomyxaceae</taxon>
        <taxon>Coccomyxa</taxon>
    </lineage>
</organism>
<dbReference type="Pfam" id="PF01625">
    <property type="entry name" value="PMSR"/>
    <property type="match status" value="1"/>
</dbReference>
<evidence type="ECO:0000256" key="4">
    <source>
        <dbReference type="ARBA" id="ARBA00030643"/>
    </source>
</evidence>
<dbReference type="Proteomes" id="UP001497392">
    <property type="component" value="Unassembled WGS sequence"/>
</dbReference>
<comment type="caution">
    <text evidence="7">The sequence shown here is derived from an EMBL/GenBank/DDBJ whole genome shotgun (WGS) entry which is preliminary data.</text>
</comment>
<evidence type="ECO:0000313" key="7">
    <source>
        <dbReference type="EMBL" id="CAL5228143.1"/>
    </source>
</evidence>
<dbReference type="PANTHER" id="PTHR43774">
    <property type="entry name" value="PEPTIDE METHIONINE SULFOXIDE REDUCTASE"/>
    <property type="match status" value="1"/>
</dbReference>
<dbReference type="InterPro" id="IPR036509">
    <property type="entry name" value="Met_Sox_Rdtase_MsrA_sf"/>
</dbReference>
<dbReference type="InterPro" id="IPR002569">
    <property type="entry name" value="Met_Sox_Rdtase_MsrA_dom"/>
</dbReference>
<proteinExistence type="inferred from homology"/>
<gene>
    <name evidence="7" type="primary">g11222</name>
    <name evidence="7" type="ORF">VP750_LOCUS10049</name>
</gene>
<dbReference type="Gene3D" id="3.30.1060.10">
    <property type="entry name" value="Peptide methionine sulphoxide reductase MsrA"/>
    <property type="match status" value="1"/>
</dbReference>
<evidence type="ECO:0000256" key="5">
    <source>
        <dbReference type="SAM" id="MobiDB-lite"/>
    </source>
</evidence>